<gene>
    <name evidence="3" type="ORF">HHL11_09810</name>
</gene>
<dbReference type="InterPro" id="IPR042100">
    <property type="entry name" value="Bug_dom1"/>
</dbReference>
<evidence type="ECO:0000256" key="2">
    <source>
        <dbReference type="SAM" id="SignalP"/>
    </source>
</evidence>
<comment type="similarity">
    <text evidence="1">Belongs to the UPF0065 (bug) family.</text>
</comment>
<name>A0A848H0E1_9BURK</name>
<feature type="signal peptide" evidence="2">
    <location>
        <begin position="1"/>
        <end position="21"/>
    </location>
</feature>
<keyword evidence="2" id="KW-0732">Signal</keyword>
<dbReference type="RefSeq" id="WP_169418209.1">
    <property type="nucleotide sequence ID" value="NZ_JABBFX010000001.1"/>
</dbReference>
<dbReference type="Gene3D" id="3.40.190.150">
    <property type="entry name" value="Bordetella uptake gene, domain 1"/>
    <property type="match status" value="1"/>
</dbReference>
<comment type="caution">
    <text evidence="3">The sequence shown here is derived from an EMBL/GenBank/DDBJ whole genome shotgun (WGS) entry which is preliminary data.</text>
</comment>
<dbReference type="Pfam" id="PF03401">
    <property type="entry name" value="TctC"/>
    <property type="match status" value="1"/>
</dbReference>
<keyword evidence="4" id="KW-1185">Reference proteome</keyword>
<dbReference type="CDD" id="cd07012">
    <property type="entry name" value="PBP2_Bug_TTT"/>
    <property type="match status" value="1"/>
</dbReference>
<sequence>MQFKTLALLPLLAASALPVLAADWKPVRPVEFVVTAGPGGGTDQFARVVQTIVQKYKLMPVPVVVTNKSGGAGTEGLIAAKSSKGDPHKLVFSTNLAYLMPMITRVGYTIDDVTPVAIMAADEFILWSNADGPYKTVKDLLAAAKAKNGAFKMGGAQSKDTDHILTRQIEKATGISVTYIPFKSGGEVAVQLAGGHVEANTNNPSENVSHWRAGKVRPLCVFSKQRLPLKDKVTADMGWSDIPTCKEQGIPIEEFRMPRTVWAMGDITPEQAAYYGKVMAQVREKPEWRDWLQKGLQSDMFLTGTELARYIANDKANHKVQFSQDGWLLKD</sequence>
<evidence type="ECO:0000313" key="3">
    <source>
        <dbReference type="EMBL" id="NML44044.1"/>
    </source>
</evidence>
<dbReference type="PANTHER" id="PTHR42928:SF1">
    <property type="entry name" value="BLR4371 PROTEIN"/>
    <property type="match status" value="1"/>
</dbReference>
<proteinExistence type="inferred from homology"/>
<reference evidence="3 4" key="1">
    <citation type="submission" date="2020-04" db="EMBL/GenBank/DDBJ databases">
        <title>Ramlibacter sp. G-1-2-2 isolated from soil.</title>
        <authorList>
            <person name="Dahal R.H."/>
        </authorList>
    </citation>
    <scope>NUCLEOTIDE SEQUENCE [LARGE SCALE GENOMIC DNA]</scope>
    <source>
        <strain evidence="3 4">G-1-2-2</strain>
    </source>
</reference>
<organism evidence="3 4">
    <name type="scientific">Ramlibacter agri</name>
    <dbReference type="NCBI Taxonomy" id="2728837"/>
    <lineage>
        <taxon>Bacteria</taxon>
        <taxon>Pseudomonadati</taxon>
        <taxon>Pseudomonadota</taxon>
        <taxon>Betaproteobacteria</taxon>
        <taxon>Burkholderiales</taxon>
        <taxon>Comamonadaceae</taxon>
        <taxon>Ramlibacter</taxon>
    </lineage>
</organism>
<dbReference type="InterPro" id="IPR005064">
    <property type="entry name" value="BUG"/>
</dbReference>
<protein>
    <submittedName>
        <fullName evidence="3">Tripartite tricarboxylate transporter substrate binding protein</fullName>
    </submittedName>
</protein>
<dbReference type="AlphaFoldDB" id="A0A848H0E1"/>
<evidence type="ECO:0000256" key="1">
    <source>
        <dbReference type="ARBA" id="ARBA00006987"/>
    </source>
</evidence>
<dbReference type="Proteomes" id="UP000541185">
    <property type="component" value="Unassembled WGS sequence"/>
</dbReference>
<dbReference type="PANTHER" id="PTHR42928">
    <property type="entry name" value="TRICARBOXYLATE-BINDING PROTEIN"/>
    <property type="match status" value="1"/>
</dbReference>
<dbReference type="Gene3D" id="3.40.190.10">
    <property type="entry name" value="Periplasmic binding protein-like II"/>
    <property type="match status" value="1"/>
</dbReference>
<dbReference type="PIRSF" id="PIRSF017082">
    <property type="entry name" value="YflP"/>
    <property type="match status" value="1"/>
</dbReference>
<evidence type="ECO:0000313" key="4">
    <source>
        <dbReference type="Proteomes" id="UP000541185"/>
    </source>
</evidence>
<feature type="chain" id="PRO_5032332922" evidence="2">
    <location>
        <begin position="22"/>
        <end position="331"/>
    </location>
</feature>
<dbReference type="EMBL" id="JABBFX010000001">
    <property type="protein sequence ID" value="NML44044.1"/>
    <property type="molecule type" value="Genomic_DNA"/>
</dbReference>
<accession>A0A848H0E1</accession>